<proteinExistence type="inferred from homology"/>
<dbReference type="EMBL" id="CP027433">
    <property type="protein sequence ID" value="AVM02095.1"/>
    <property type="molecule type" value="Genomic_DNA"/>
</dbReference>
<dbReference type="GO" id="GO:0015930">
    <property type="term" value="F:glutamate synthase activity"/>
    <property type="evidence" value="ECO:0007669"/>
    <property type="project" value="InterPro"/>
</dbReference>
<dbReference type="InterPro" id="IPR050711">
    <property type="entry name" value="ET-N_metabolism_enzyme"/>
</dbReference>
<evidence type="ECO:0000256" key="14">
    <source>
        <dbReference type="ARBA" id="ARBA00029440"/>
    </source>
</evidence>
<evidence type="ECO:0000313" key="17">
    <source>
        <dbReference type="Proteomes" id="UP000239814"/>
    </source>
</evidence>
<sequence>MRPEFHASPALWDPSDEKSSCGVGFITRKDGVQSHEVITLAAEALCSVPHRGGINAEGVGDGGGVSMDLSQAFFRTVTGRADLRLGRFCVGNFFLPNDDDGAARAARLITSTMTDRGFTVLTEREVPVDDSVLPAAGPAAQLPIRQWVFAAPEPCPAPAALDQVVQEALLHIEAIAYADPALAGLYPLSLSARTQVLKGRLSSHEVIGYFTDLHDPVHAVHTLYFHTRFSTNTDPHPTMAQPFRYLAHNGELNTDKKNRIAQVTAAAAARRTVVRPPGQSDSSRLDQTVATRVIEDQLDLVTAIVSMMPPAWENDTTLSPRVRAMFEYFSLYEEKNDGPAAVVFGDGTVIGARLDRLGLRPLRTVETADYLCVFSEAGQIDFEPSTVLARGRVCAGGMIYYDHREQRTYTTDEAYEKLAAAADYPALLAAAKVDLAELAAERNQLGLKVGEEIPVVLDGQPLDGGLDSARPAWGSARPAWGSVRPAWGPARPATDLTDLQYYRAYYLDQESFRFFADPMLETGGELISAMGFGLAINPLTDREPSVARFFSQRFAQVTNPPLDSIREADAMSLRVALGARPQVFTSARERGGQIDAGTQIVVPSPVLSVAQLRTLATQRRVPVAEFATLAPVADGADPAPALSSAIETLCDDVVAFARGTGGIAVLSDRGIGPDAAALPMVFAVSAVNQRLIAEGLRLRVSVVADSGQVESSHHLALLLGFGASAVHPHTMARRADEKYGPDPAAADAAFDRWRKAAEKSLGKTMGRVGLCTVESYIGGEFFEPNFLDTTDPDLHRWFGALRAPAGGVGLEPIARALYDAHCSAVAAPLATDRDLPLLGLFKERADGAGHSFGATAVRRWEEMNGAGFTYDGADRPSAEADAAGAPEALQKLTLAELDGAFGLTARAYTGSGYDRLTDEQVDAFAITDAYRAFSADLAAARAERPSTVRDVLAISPDGPEAPLTEVMPAHEITATFASGAMSHGALVAAAHEAVAHGTNMVGALSNSGEGGEHLSRYGTLRASAIKQFASGRFGIWAGYLADPNLQELEIKIGQGAKPGEGGQLPAPKVTVEIAAARGGTPGVELVSPPPHHDTYSIEDLAQLIHDCKAARVRVIVKLVSSEGIGTIAVGVAKAGADVINVAGNTGGTGAAAVSSLRYAGRAAEIGLAEVHQALCANGLRSKVTLRASGAHQTGRDVVVSALLGADSFEFGTAALMSIGCVMAKNCNVTCPAGLTTNPELFEGDPRAMAQYLLNVAAEVREVLAGLGLRSLREARGRADLLSVIDHPAMVGAIAPDALLAVVPELVIAEPIYYEADFSVDETLFAQVRAALVDRRAERTTTESVHLGNRDKSVGGRLAIDVERLLNWELREDEAAALPAVLSDERGRRYLAPDAVTIPTTGSAGQSYAAFCNDGLRMRHSGTCNDGVGKSMSGGTVVISSPGGGANSVGGNVLVGNFALFGATGGRLFVEGEAGDRFAVRNSGATAVVEGVGEYGCEYMTNGAVLNLGGYGKGLANGMSGGFLYQYDPACRVEKFVSADSVILGSITGVDDPFAALHHDAVFQLLRWHADATGSALATRLLQNWETERHYFVYAMPRALVAHQDSATIMATLDRRALLDELSGAIAVDQVRALKRASRAAVPVLDGAVPAFGHTDDATTYALLSAFTVFELAREVAAARLRKTRHGSRLVANEKTIAHAARNLVLTEDFDLLGRVARYARDILSEYPAEHLAALIGAKRVADYKQALALRNVRSMDAPATYGWLLLQDARNREVLGELTGFAELFAARAVPDVAEAMRNAAQAQASTHSDPAAAAAALVKAGL</sequence>
<evidence type="ECO:0000256" key="1">
    <source>
        <dbReference type="ARBA" id="ARBA00001917"/>
    </source>
</evidence>
<dbReference type="PROSITE" id="PS51278">
    <property type="entry name" value="GATASE_TYPE_2"/>
    <property type="match status" value="1"/>
</dbReference>
<keyword evidence="9" id="KW-0560">Oxidoreductase</keyword>
<dbReference type="InterPro" id="IPR029055">
    <property type="entry name" value="Ntn_hydrolases_N"/>
</dbReference>
<dbReference type="CDD" id="cd02808">
    <property type="entry name" value="GltS_FMN"/>
    <property type="match status" value="1"/>
</dbReference>
<keyword evidence="5" id="KW-0285">Flavoprotein</keyword>
<comment type="pathway">
    <text evidence="14">Amino-acid biosynthesis.</text>
</comment>
<evidence type="ECO:0000256" key="13">
    <source>
        <dbReference type="ARBA" id="ARBA00023291"/>
    </source>
</evidence>
<dbReference type="PANTHER" id="PTHR11938">
    <property type="entry name" value="FAD NADPH DEHYDROGENASE/OXIDOREDUCTASE"/>
    <property type="match status" value="1"/>
</dbReference>
<dbReference type="InterPro" id="IPR017932">
    <property type="entry name" value="GATase_2_dom"/>
</dbReference>
<keyword evidence="17" id="KW-1185">Reference proteome</keyword>
<dbReference type="RefSeq" id="WP_105943798.1">
    <property type="nucleotide sequence ID" value="NZ_CP027433.1"/>
</dbReference>
<evidence type="ECO:0000256" key="6">
    <source>
        <dbReference type="ARBA" id="ARBA00022643"/>
    </source>
</evidence>
<comment type="similarity">
    <text evidence="3">Belongs to the glutamate synthase family.</text>
</comment>
<organism evidence="16 17">
    <name type="scientific">Gordonia iterans</name>
    <dbReference type="NCBI Taxonomy" id="1004901"/>
    <lineage>
        <taxon>Bacteria</taxon>
        <taxon>Bacillati</taxon>
        <taxon>Actinomycetota</taxon>
        <taxon>Actinomycetes</taxon>
        <taxon>Mycobacteriales</taxon>
        <taxon>Gordoniaceae</taxon>
        <taxon>Gordonia</taxon>
    </lineage>
</organism>
<dbReference type="Pfam" id="PF00310">
    <property type="entry name" value="GATase_2"/>
    <property type="match status" value="1"/>
</dbReference>
<evidence type="ECO:0000256" key="11">
    <source>
        <dbReference type="ARBA" id="ARBA00023014"/>
    </source>
</evidence>
<evidence type="ECO:0000256" key="9">
    <source>
        <dbReference type="ARBA" id="ARBA00023002"/>
    </source>
</evidence>
<keyword evidence="11" id="KW-0411">Iron-sulfur</keyword>
<reference evidence="16 17" key="1">
    <citation type="submission" date="2018-03" db="EMBL/GenBank/DDBJ databases">
        <title>Characteristics and genome of n-alkane degrading marine bacteria Gordonia iterans isolated from crude oil contaminated in Tae-an, South Korea.</title>
        <authorList>
            <person name="Lee S.-S."/>
            <person name="Kim H."/>
        </authorList>
    </citation>
    <scope>NUCLEOTIDE SEQUENCE [LARGE SCALE GENOMIC DNA]</scope>
    <source>
        <strain evidence="16 17">Co17</strain>
    </source>
</reference>
<keyword evidence="6" id="KW-0288">FMN</keyword>
<keyword evidence="10" id="KW-0408">Iron</keyword>
<dbReference type="Pfam" id="PF04898">
    <property type="entry name" value="Glu_syn_central"/>
    <property type="match status" value="1"/>
</dbReference>
<accession>A0A2S0KK78</accession>
<comment type="cofactor">
    <cofactor evidence="1">
        <name>FMN</name>
        <dbReference type="ChEBI" id="CHEBI:58210"/>
    </cofactor>
</comment>
<dbReference type="InterPro" id="IPR036485">
    <property type="entry name" value="Glu_synth_asu_C_sf"/>
</dbReference>
<dbReference type="GO" id="GO:0046872">
    <property type="term" value="F:metal ion binding"/>
    <property type="evidence" value="ECO:0007669"/>
    <property type="project" value="UniProtKB-KW"/>
</dbReference>
<dbReference type="Proteomes" id="UP000239814">
    <property type="component" value="Chromosome"/>
</dbReference>
<protein>
    <submittedName>
        <fullName evidence="16">Glutamate synthase large subunit</fullName>
    </submittedName>
</protein>
<dbReference type="SUPFAM" id="SSF56235">
    <property type="entry name" value="N-terminal nucleophile aminohydrolases (Ntn hydrolases)"/>
    <property type="match status" value="1"/>
</dbReference>
<comment type="cofactor">
    <cofactor evidence="2">
        <name>[3Fe-4S] cluster</name>
        <dbReference type="ChEBI" id="CHEBI:21137"/>
    </cofactor>
</comment>
<keyword evidence="13" id="KW-0003">3Fe-4S</keyword>
<dbReference type="InterPro" id="IPR002489">
    <property type="entry name" value="Glu_synth_asu_C"/>
</dbReference>
<dbReference type="Pfam" id="PF01645">
    <property type="entry name" value="Glu_synthase"/>
    <property type="match status" value="1"/>
</dbReference>
<gene>
    <name evidence="16" type="ORF">C6V83_07630</name>
</gene>
<dbReference type="SUPFAM" id="SSF69336">
    <property type="entry name" value="Alpha subunit of glutamate synthase, C-terminal domain"/>
    <property type="match status" value="1"/>
</dbReference>
<evidence type="ECO:0000256" key="12">
    <source>
        <dbReference type="ARBA" id="ARBA00023164"/>
    </source>
</evidence>
<name>A0A2S0KK78_9ACTN</name>
<evidence type="ECO:0000256" key="8">
    <source>
        <dbReference type="ARBA" id="ARBA00022962"/>
    </source>
</evidence>
<keyword evidence="8" id="KW-0315">Glutamine amidotransferase</keyword>
<dbReference type="Gene3D" id="2.160.20.60">
    <property type="entry name" value="Glutamate synthase, alpha subunit, C-terminal domain"/>
    <property type="match status" value="1"/>
</dbReference>
<dbReference type="InterPro" id="IPR002932">
    <property type="entry name" value="Glu_synthdom"/>
</dbReference>
<dbReference type="InterPro" id="IPR013785">
    <property type="entry name" value="Aldolase_TIM"/>
</dbReference>
<dbReference type="Gene3D" id="3.20.20.70">
    <property type="entry name" value="Aldolase class I"/>
    <property type="match status" value="2"/>
</dbReference>
<evidence type="ECO:0000313" key="16">
    <source>
        <dbReference type="EMBL" id="AVM02095.1"/>
    </source>
</evidence>
<dbReference type="OrthoDB" id="9758182at2"/>
<dbReference type="GO" id="GO:0006537">
    <property type="term" value="P:glutamate biosynthetic process"/>
    <property type="evidence" value="ECO:0007669"/>
    <property type="project" value="UniProtKB-KW"/>
</dbReference>
<dbReference type="PANTHER" id="PTHR11938:SF133">
    <property type="entry name" value="GLUTAMATE SYNTHASE (NADH)"/>
    <property type="match status" value="1"/>
</dbReference>
<evidence type="ECO:0000259" key="15">
    <source>
        <dbReference type="PROSITE" id="PS51278"/>
    </source>
</evidence>
<evidence type="ECO:0000256" key="3">
    <source>
        <dbReference type="ARBA" id="ARBA00009716"/>
    </source>
</evidence>
<dbReference type="KEGG" id="git:C6V83_07630"/>
<keyword evidence="7" id="KW-0479">Metal-binding</keyword>
<dbReference type="SUPFAM" id="SSF51395">
    <property type="entry name" value="FMN-linked oxidoreductases"/>
    <property type="match status" value="1"/>
</dbReference>
<evidence type="ECO:0000256" key="4">
    <source>
        <dbReference type="ARBA" id="ARBA00022605"/>
    </source>
</evidence>
<dbReference type="GO" id="GO:0019676">
    <property type="term" value="P:ammonia assimilation cycle"/>
    <property type="evidence" value="ECO:0007669"/>
    <property type="project" value="TreeGrafter"/>
</dbReference>
<keyword evidence="12" id="KW-0314">Glutamate biosynthesis</keyword>
<evidence type="ECO:0000256" key="2">
    <source>
        <dbReference type="ARBA" id="ARBA00001927"/>
    </source>
</evidence>
<feature type="domain" description="Glutamine amidotransferase type-2" evidence="15">
    <location>
        <begin position="21"/>
        <end position="404"/>
    </location>
</feature>
<dbReference type="GO" id="GO:0051538">
    <property type="term" value="F:3 iron, 4 sulfur cluster binding"/>
    <property type="evidence" value="ECO:0007669"/>
    <property type="project" value="UniProtKB-KW"/>
</dbReference>
<evidence type="ECO:0000256" key="7">
    <source>
        <dbReference type="ARBA" id="ARBA00022723"/>
    </source>
</evidence>
<evidence type="ECO:0000256" key="10">
    <source>
        <dbReference type="ARBA" id="ARBA00023004"/>
    </source>
</evidence>
<evidence type="ECO:0000256" key="5">
    <source>
        <dbReference type="ARBA" id="ARBA00022630"/>
    </source>
</evidence>
<dbReference type="Pfam" id="PF01493">
    <property type="entry name" value="GXGXG"/>
    <property type="match status" value="1"/>
</dbReference>
<dbReference type="InterPro" id="IPR006982">
    <property type="entry name" value="Glu_synth_centr_N"/>
</dbReference>
<dbReference type="Gene3D" id="3.60.20.10">
    <property type="entry name" value="Glutamine Phosphoribosylpyrophosphate, subunit 1, domain 1"/>
    <property type="match status" value="1"/>
</dbReference>
<keyword evidence="4" id="KW-0028">Amino-acid biosynthesis</keyword>